<keyword evidence="3" id="KW-1185">Reference proteome</keyword>
<dbReference type="OrthoDB" id="4368010at2"/>
<dbReference type="RefSeq" id="WP_014446576.1">
    <property type="nucleotide sequence ID" value="NC_017093.1"/>
</dbReference>
<evidence type="ECO:0000313" key="3">
    <source>
        <dbReference type="Proteomes" id="UP000007882"/>
    </source>
</evidence>
<dbReference type="Gene3D" id="1.10.510.10">
    <property type="entry name" value="Transferase(Phosphotransferase) domain 1"/>
    <property type="match status" value="1"/>
</dbReference>
<protein>
    <recommendedName>
        <fullName evidence="4">Protein kinase domain-containing protein</fullName>
    </recommendedName>
</protein>
<dbReference type="eggNOG" id="COG0515">
    <property type="taxonomic scope" value="Bacteria"/>
</dbReference>
<dbReference type="STRING" id="512565.AMIS_64710"/>
<dbReference type="EMBL" id="AP012319">
    <property type="protein sequence ID" value="BAL91691.1"/>
    <property type="molecule type" value="Genomic_DNA"/>
</dbReference>
<name>I0HFA4_ACTM4</name>
<accession>I0HFA4</accession>
<evidence type="ECO:0008006" key="4">
    <source>
        <dbReference type="Google" id="ProtNLM"/>
    </source>
</evidence>
<dbReference type="Proteomes" id="UP000007882">
    <property type="component" value="Chromosome"/>
</dbReference>
<sequence>MSTLVGAERRRRQAEHMGQPSFDDAVARIMAATSIGELARGGHSYRQLAKIVHPDAAGAQRRATATEAFARLSALRARGAGNGGATLRTKTATYRVGPVFASGDIAEIYADGALLLKIPRDPADNDLMEAEAAALHDLQTRGDKRFRAYAPVLTDSFVHEDQAKRRRRINVVERQRGMLRLDQAGRITIPDAIWIWRRLLIAIGWAHRAGVVHGAVLESHVLIHPERRGLVLLDWCYAGHRPRAIVKASEAAYPPEVLHDRTASPATDIYMATGLMTRIIGPARMPEPLRRFAAGCCYDAPRMRPQDAWALLGEFDELIPERYRN</sequence>
<dbReference type="HOGENOM" id="CLU_787368_0_0_11"/>
<gene>
    <name evidence="2" type="ordered locus">AMIS_64710</name>
</gene>
<dbReference type="InterPro" id="IPR011009">
    <property type="entry name" value="Kinase-like_dom_sf"/>
</dbReference>
<organism evidence="2 3">
    <name type="scientific">Actinoplanes missouriensis (strain ATCC 14538 / DSM 43046 / CBS 188.64 / JCM 3121 / NBRC 102363 / NCIMB 12654 / NRRL B-3342 / UNCC 431)</name>
    <dbReference type="NCBI Taxonomy" id="512565"/>
    <lineage>
        <taxon>Bacteria</taxon>
        <taxon>Bacillati</taxon>
        <taxon>Actinomycetota</taxon>
        <taxon>Actinomycetes</taxon>
        <taxon>Micromonosporales</taxon>
        <taxon>Micromonosporaceae</taxon>
        <taxon>Actinoplanes</taxon>
    </lineage>
</organism>
<dbReference type="SUPFAM" id="SSF56112">
    <property type="entry name" value="Protein kinase-like (PK-like)"/>
    <property type="match status" value="1"/>
</dbReference>
<evidence type="ECO:0000313" key="2">
    <source>
        <dbReference type="EMBL" id="BAL91691.1"/>
    </source>
</evidence>
<reference evidence="2 3" key="1">
    <citation type="submission" date="2012-02" db="EMBL/GenBank/DDBJ databases">
        <title>Complete genome sequence of Actinoplanes missouriensis 431 (= NBRC 102363).</title>
        <authorList>
            <person name="Ohnishi Y."/>
            <person name="Ishikawa J."/>
            <person name="Sekine M."/>
            <person name="Hosoyama A."/>
            <person name="Harada T."/>
            <person name="Narita H."/>
            <person name="Hata T."/>
            <person name="Konno Y."/>
            <person name="Tutikane K."/>
            <person name="Fujita N."/>
            <person name="Horinouchi S."/>
            <person name="Hayakawa M."/>
        </authorList>
    </citation>
    <scope>NUCLEOTIDE SEQUENCE [LARGE SCALE GENOMIC DNA]</scope>
    <source>
        <strain evidence="3">ATCC 14538 / DSM 43046 / CBS 188.64 / JCM 3121 / NBRC 102363 / NCIMB 12654 / NRRL B-3342 / UNCC 431</strain>
    </source>
</reference>
<proteinExistence type="predicted"/>
<feature type="region of interest" description="Disordered" evidence="1">
    <location>
        <begin position="1"/>
        <end position="20"/>
    </location>
</feature>
<dbReference type="KEGG" id="ams:AMIS_64710"/>
<dbReference type="PATRIC" id="fig|512565.3.peg.6474"/>
<dbReference type="AlphaFoldDB" id="I0HFA4"/>
<evidence type="ECO:0000256" key="1">
    <source>
        <dbReference type="SAM" id="MobiDB-lite"/>
    </source>
</evidence>